<feature type="transmembrane region" description="Helical" evidence="7">
    <location>
        <begin position="6"/>
        <end position="24"/>
    </location>
</feature>
<sequence length="327" mass="34543">MIAIISLISIVISVIIYILFARSISKPIQKAVGFSQAIAQGDLTVSLNINRGDEIGILASALAEMVQYLNKIVSDVKTAAQYVSSGSRELSTSAQQLSQGATEQASSAEEVSASMEEMDSSIKQNSDNAVSTDAIAQQAAREAAESGESVHQTVEAMREISEKITIIEDIARQTNMLALNAAIEAARAGEAGKGFAVVASEVRKLAERSQTAAGSITELSASSVDTAEATGTKIAGLVKSIQKTADLIQEINAASREQSMGADQINSAIMQLDQVIQQNASASEELASTAEELSSQSDHLMETMSFFKTSRKVPLLSEQGGFEEDDD</sequence>
<dbReference type="PRINTS" id="PR00260">
    <property type="entry name" value="CHEMTRNSDUCR"/>
</dbReference>
<dbReference type="STRING" id="1963862.B4O97_10780"/>
<reference evidence="10 11" key="1">
    <citation type="submission" date="2017-03" db="EMBL/GenBank/DDBJ databases">
        <title>Draft Genome sequence of Marispirochaeta sp. strain JC444.</title>
        <authorList>
            <person name="Shivani Y."/>
            <person name="Subhash Y."/>
            <person name="Sasikala C."/>
            <person name="Ramana C."/>
        </authorList>
    </citation>
    <scope>NUCLEOTIDE SEQUENCE [LARGE SCALE GENOMIC DNA]</scope>
    <source>
        <strain evidence="10 11">JC444</strain>
    </source>
</reference>
<evidence type="ECO:0000256" key="3">
    <source>
        <dbReference type="ARBA" id="ARBA00029447"/>
    </source>
</evidence>
<evidence type="ECO:0000313" key="10">
    <source>
        <dbReference type="EMBL" id="ORC34815.1"/>
    </source>
</evidence>
<dbReference type="Gene3D" id="1.10.287.950">
    <property type="entry name" value="Methyl-accepting chemotaxis protein"/>
    <property type="match status" value="1"/>
</dbReference>
<comment type="subcellular location">
    <subcellularLocation>
        <location evidence="1">Membrane</location>
    </subcellularLocation>
</comment>
<dbReference type="SMART" id="SM00283">
    <property type="entry name" value="MA"/>
    <property type="match status" value="1"/>
</dbReference>
<keyword evidence="7" id="KW-1133">Transmembrane helix</keyword>
<dbReference type="InterPro" id="IPR004089">
    <property type="entry name" value="MCPsignal_dom"/>
</dbReference>
<evidence type="ECO:0000256" key="5">
    <source>
        <dbReference type="SAM" id="Coils"/>
    </source>
</evidence>
<dbReference type="EMBL" id="MWQY01000011">
    <property type="protein sequence ID" value="ORC34815.1"/>
    <property type="molecule type" value="Genomic_DNA"/>
</dbReference>
<evidence type="ECO:0000259" key="9">
    <source>
        <dbReference type="PROSITE" id="PS50885"/>
    </source>
</evidence>
<dbReference type="InterPro" id="IPR051310">
    <property type="entry name" value="MCP_chemotaxis"/>
</dbReference>
<dbReference type="SUPFAM" id="SSF58104">
    <property type="entry name" value="Methyl-accepting chemotaxis protein (MCP) signaling domain"/>
    <property type="match status" value="1"/>
</dbReference>
<dbReference type="InterPro" id="IPR003660">
    <property type="entry name" value="HAMP_dom"/>
</dbReference>
<dbReference type="PANTHER" id="PTHR43531:SF11">
    <property type="entry name" value="METHYL-ACCEPTING CHEMOTAXIS PROTEIN 3"/>
    <property type="match status" value="1"/>
</dbReference>
<dbReference type="CDD" id="cd06225">
    <property type="entry name" value="HAMP"/>
    <property type="match status" value="1"/>
</dbReference>
<feature type="compositionally biased region" description="Polar residues" evidence="6">
    <location>
        <begin position="122"/>
        <end position="131"/>
    </location>
</feature>
<dbReference type="RefSeq" id="WP_083050748.1">
    <property type="nucleotide sequence ID" value="NZ_MWQY01000011.1"/>
</dbReference>
<evidence type="ECO:0000256" key="4">
    <source>
        <dbReference type="PROSITE-ProRule" id="PRU00284"/>
    </source>
</evidence>
<feature type="coiled-coil region" evidence="5">
    <location>
        <begin position="265"/>
        <end position="292"/>
    </location>
</feature>
<dbReference type="AlphaFoldDB" id="A0A1Y1RX19"/>
<dbReference type="GO" id="GO:0005886">
    <property type="term" value="C:plasma membrane"/>
    <property type="evidence" value="ECO:0007669"/>
    <property type="project" value="TreeGrafter"/>
</dbReference>
<evidence type="ECO:0000256" key="6">
    <source>
        <dbReference type="SAM" id="MobiDB-lite"/>
    </source>
</evidence>
<evidence type="ECO:0000313" key="11">
    <source>
        <dbReference type="Proteomes" id="UP000192343"/>
    </source>
</evidence>
<protein>
    <recommendedName>
        <fullName evidence="12">Methyl-accepting chemotaxis protein</fullName>
    </recommendedName>
</protein>
<gene>
    <name evidence="10" type="ORF">B4O97_10780</name>
</gene>
<evidence type="ECO:0008006" key="12">
    <source>
        <dbReference type="Google" id="ProtNLM"/>
    </source>
</evidence>
<feature type="domain" description="HAMP" evidence="9">
    <location>
        <begin position="22"/>
        <end position="74"/>
    </location>
</feature>
<organism evidence="10 11">
    <name type="scientific">Marispirochaeta aestuarii</name>
    <dbReference type="NCBI Taxonomy" id="1963862"/>
    <lineage>
        <taxon>Bacteria</taxon>
        <taxon>Pseudomonadati</taxon>
        <taxon>Spirochaetota</taxon>
        <taxon>Spirochaetia</taxon>
        <taxon>Spirochaetales</taxon>
        <taxon>Spirochaetaceae</taxon>
        <taxon>Marispirochaeta</taxon>
    </lineage>
</organism>
<feature type="domain" description="Methyl-accepting transducer" evidence="8">
    <location>
        <begin position="79"/>
        <end position="294"/>
    </location>
</feature>
<dbReference type="Pfam" id="PF00015">
    <property type="entry name" value="MCPsignal"/>
    <property type="match status" value="1"/>
</dbReference>
<keyword evidence="7" id="KW-0812">Transmembrane</keyword>
<keyword evidence="7" id="KW-0472">Membrane</keyword>
<dbReference type="Proteomes" id="UP000192343">
    <property type="component" value="Unassembled WGS sequence"/>
</dbReference>
<accession>A0A1Y1RX19</accession>
<keyword evidence="5" id="KW-0175">Coiled coil</keyword>
<dbReference type="SMART" id="SM00304">
    <property type="entry name" value="HAMP"/>
    <property type="match status" value="1"/>
</dbReference>
<dbReference type="PROSITE" id="PS50111">
    <property type="entry name" value="CHEMOTAXIS_TRANSDUC_2"/>
    <property type="match status" value="1"/>
</dbReference>
<dbReference type="InterPro" id="IPR004090">
    <property type="entry name" value="Chemotax_Me-accpt_rcpt"/>
</dbReference>
<comment type="caution">
    <text evidence="10">The sequence shown here is derived from an EMBL/GenBank/DDBJ whole genome shotgun (WGS) entry which is preliminary data.</text>
</comment>
<feature type="region of interest" description="Disordered" evidence="6">
    <location>
        <begin position="93"/>
        <end position="152"/>
    </location>
</feature>
<keyword evidence="11" id="KW-1185">Reference proteome</keyword>
<dbReference type="FunFam" id="1.10.287.950:FF:000001">
    <property type="entry name" value="Methyl-accepting chemotaxis sensory transducer"/>
    <property type="match status" value="1"/>
</dbReference>
<dbReference type="PANTHER" id="PTHR43531">
    <property type="entry name" value="PROTEIN ICFG"/>
    <property type="match status" value="1"/>
</dbReference>
<keyword evidence="2" id="KW-0145">Chemotaxis</keyword>
<dbReference type="GO" id="GO:0006935">
    <property type="term" value="P:chemotaxis"/>
    <property type="evidence" value="ECO:0007669"/>
    <property type="project" value="UniProtKB-KW"/>
</dbReference>
<dbReference type="GO" id="GO:0007165">
    <property type="term" value="P:signal transduction"/>
    <property type="evidence" value="ECO:0007669"/>
    <property type="project" value="UniProtKB-KW"/>
</dbReference>
<evidence type="ECO:0000259" key="8">
    <source>
        <dbReference type="PROSITE" id="PS50111"/>
    </source>
</evidence>
<comment type="similarity">
    <text evidence="3">Belongs to the methyl-accepting chemotaxis (MCP) protein family.</text>
</comment>
<dbReference type="GO" id="GO:0004888">
    <property type="term" value="F:transmembrane signaling receptor activity"/>
    <property type="evidence" value="ECO:0007669"/>
    <property type="project" value="InterPro"/>
</dbReference>
<evidence type="ECO:0000256" key="1">
    <source>
        <dbReference type="ARBA" id="ARBA00004370"/>
    </source>
</evidence>
<name>A0A1Y1RX19_9SPIO</name>
<proteinExistence type="inferred from homology"/>
<evidence type="ECO:0000256" key="2">
    <source>
        <dbReference type="ARBA" id="ARBA00022500"/>
    </source>
</evidence>
<keyword evidence="4" id="KW-0807">Transducer</keyword>
<dbReference type="OrthoDB" id="9814363at2"/>
<evidence type="ECO:0000256" key="7">
    <source>
        <dbReference type="SAM" id="Phobius"/>
    </source>
</evidence>
<dbReference type="Pfam" id="PF00672">
    <property type="entry name" value="HAMP"/>
    <property type="match status" value="1"/>
</dbReference>
<feature type="compositionally biased region" description="Low complexity" evidence="6">
    <location>
        <begin position="101"/>
        <end position="115"/>
    </location>
</feature>
<dbReference type="PROSITE" id="PS50885">
    <property type="entry name" value="HAMP"/>
    <property type="match status" value="1"/>
</dbReference>